<evidence type="ECO:0008006" key="4">
    <source>
        <dbReference type="Google" id="ProtNLM"/>
    </source>
</evidence>
<dbReference type="InterPro" id="IPR050356">
    <property type="entry name" value="SulA_CellDiv_inhibitor"/>
</dbReference>
<evidence type="ECO:0000313" key="3">
    <source>
        <dbReference type="Proteomes" id="UP000321567"/>
    </source>
</evidence>
<dbReference type="PANTHER" id="PTHR35369">
    <property type="entry name" value="BLR3025 PROTEIN-RELATED"/>
    <property type="match status" value="1"/>
</dbReference>
<dbReference type="SUPFAM" id="SSF56672">
    <property type="entry name" value="DNA/RNA polymerases"/>
    <property type="match status" value="1"/>
</dbReference>
<dbReference type="EMBL" id="BJZO01000057">
    <property type="protein sequence ID" value="GEO82024.1"/>
    <property type="molecule type" value="Genomic_DNA"/>
</dbReference>
<sequence length="516" mass="54435">MRRVLSIWLPTLITDHLTRPGQPGAPWRDAPLATVTTRRNALVLDALNPAARGLGLTPGLTLADARARAPGVRAWRLESDPPRRWLARLAEACGGFTPRVAVDGVPDGPKGGGLILDITGCALLFGGEEALAGAVRARLTRAGYQTRVGGADTVGAAWAAARFLASEETPVFVLPEGAQRQLLAGLPGAALRLPPDVVETLAALGIRDIGALMRLPRRALAARLGPVVGQRLDQALGAAPEPVAWHRPEAPVVARRAFPEPLGTPAGLEAALDALLNGVTRALEARHQGVRRLRLTLELCDGGARELLVGTHQPTRDPRHLAGLLREPLACVEVGFGVDALVARVLATDPLPPGWGKAVLPGMEESAPSAPGSGLACLLDRLAGRLGEAPAVLLPRARFWPEEAVRPAVPLTDGGVAGARVPWPQPAPRPVRLFAPPLPACVRVDEAGVPRSLSLGATAFGVRAHDGPECLGPPWWNAPGEDREPPRTYWRVETGDGRRLWLVHAGHAWAVHGVFP</sequence>
<organism evidence="2 3">
    <name type="scientific">Pararhodospirillum oryzae</name>
    <dbReference type="NCBI Taxonomy" id="478448"/>
    <lineage>
        <taxon>Bacteria</taxon>
        <taxon>Pseudomonadati</taxon>
        <taxon>Pseudomonadota</taxon>
        <taxon>Alphaproteobacteria</taxon>
        <taxon>Rhodospirillales</taxon>
        <taxon>Rhodospirillaceae</taxon>
        <taxon>Pararhodospirillum</taxon>
    </lineage>
</organism>
<dbReference type="OrthoDB" id="9788640at2"/>
<gene>
    <name evidence="2" type="ORF">ROR02_21550</name>
</gene>
<reference evidence="2 3" key="1">
    <citation type="submission" date="2019-07" db="EMBL/GenBank/DDBJ databases">
        <title>Whole genome shotgun sequence of Rhodospirillum oryzae NBRC 107573.</title>
        <authorList>
            <person name="Hosoyama A."/>
            <person name="Uohara A."/>
            <person name="Ohji S."/>
            <person name="Ichikawa N."/>
        </authorList>
    </citation>
    <scope>NUCLEOTIDE SEQUENCE [LARGE SCALE GENOMIC DNA]</scope>
    <source>
        <strain evidence="2 3">NBRC 107573</strain>
    </source>
</reference>
<dbReference type="PANTHER" id="PTHR35369:SF2">
    <property type="entry name" value="BLR3025 PROTEIN"/>
    <property type="match status" value="1"/>
</dbReference>
<dbReference type="Proteomes" id="UP000321567">
    <property type="component" value="Unassembled WGS sequence"/>
</dbReference>
<keyword evidence="3" id="KW-1185">Reference proteome</keyword>
<proteinExistence type="predicted"/>
<accession>A0A512H9A3</accession>
<dbReference type="AlphaFoldDB" id="A0A512H9A3"/>
<keyword evidence="1" id="KW-0227">DNA damage</keyword>
<evidence type="ECO:0000313" key="2">
    <source>
        <dbReference type="EMBL" id="GEO82024.1"/>
    </source>
</evidence>
<name>A0A512H9A3_9PROT</name>
<comment type="caution">
    <text evidence="2">The sequence shown here is derived from an EMBL/GenBank/DDBJ whole genome shotgun (WGS) entry which is preliminary data.</text>
</comment>
<dbReference type="GO" id="GO:0006281">
    <property type="term" value="P:DNA repair"/>
    <property type="evidence" value="ECO:0007669"/>
    <property type="project" value="TreeGrafter"/>
</dbReference>
<evidence type="ECO:0000256" key="1">
    <source>
        <dbReference type="ARBA" id="ARBA00022763"/>
    </source>
</evidence>
<dbReference type="InterPro" id="IPR043502">
    <property type="entry name" value="DNA/RNA_pol_sf"/>
</dbReference>
<protein>
    <recommendedName>
        <fullName evidence="4">Nucleotidyltransferase</fullName>
    </recommendedName>
</protein>
<dbReference type="CDD" id="cd03468">
    <property type="entry name" value="PolY_like"/>
    <property type="match status" value="1"/>
</dbReference>
<dbReference type="RefSeq" id="WP_147164037.1">
    <property type="nucleotide sequence ID" value="NZ_BJZO01000057.1"/>
</dbReference>